<dbReference type="InterPro" id="IPR002401">
    <property type="entry name" value="Cyt_P450_E_grp-I"/>
</dbReference>
<keyword evidence="7" id="KW-0479">Metal-binding</keyword>
<dbReference type="PANTHER" id="PTHR24300:SF376">
    <property type="entry name" value="CYTOCHROME P450 15A1"/>
    <property type="match status" value="1"/>
</dbReference>
<reference evidence="15" key="1">
    <citation type="journal article" date="2022" name="Insects">
        <title>Comparative Transcriptome Analysis to Reveal Differentially Expressed cytochrome P450 in Response to Imidacloprid in the Aphid Lion, Chrysoperla zastrowi sillemi (Esben-Petersen).</title>
        <authorList>
            <person name="Pathak J."/>
            <person name="Ramasamy G.G."/>
            <person name="Agrawal A."/>
            <person name="Srivastava S."/>
            <person name="Basavaarya B.R."/>
            <person name="Muthugounder M."/>
            <person name="Muniyappa V.K."/>
            <person name="Maria P."/>
            <person name="Rai A."/>
            <person name="Venkatesan T."/>
        </authorList>
    </citation>
    <scope>NUCLEOTIDE SEQUENCE</scope>
</reference>
<keyword evidence="13" id="KW-0472">Membrane</keyword>
<dbReference type="GO" id="GO:0005789">
    <property type="term" value="C:endoplasmic reticulum membrane"/>
    <property type="evidence" value="ECO:0007669"/>
    <property type="project" value="UniProtKB-SubCell"/>
</dbReference>
<dbReference type="PRINTS" id="PR00463">
    <property type="entry name" value="EP450I"/>
</dbReference>
<dbReference type="InterPro" id="IPR050182">
    <property type="entry name" value="Cytochrome_P450_fam2"/>
</dbReference>
<feature type="chain" id="PRO_5039569642" evidence="14">
    <location>
        <begin position="21"/>
        <end position="448"/>
    </location>
</feature>
<dbReference type="GO" id="GO:0006082">
    <property type="term" value="P:organic acid metabolic process"/>
    <property type="evidence" value="ECO:0007669"/>
    <property type="project" value="TreeGrafter"/>
</dbReference>
<dbReference type="Gene3D" id="1.10.630.10">
    <property type="entry name" value="Cytochrome P450"/>
    <property type="match status" value="1"/>
</dbReference>
<evidence type="ECO:0000256" key="12">
    <source>
        <dbReference type="ARBA" id="ARBA00023033"/>
    </source>
</evidence>
<dbReference type="SUPFAM" id="SSF48264">
    <property type="entry name" value="Cytochrome P450"/>
    <property type="match status" value="1"/>
</dbReference>
<keyword evidence="9" id="KW-0492">Microsome</keyword>
<proteinExistence type="evidence at transcript level"/>
<evidence type="ECO:0000256" key="7">
    <source>
        <dbReference type="ARBA" id="ARBA00022723"/>
    </source>
</evidence>
<sequence>MAVLFLILLSVSVILLIIRSIKKPYNYPPGPSWLPIVGCQPIFKKRLMKHAGAMYLGLQELADEYNTNILGLKLGKDQIICVFGYERVKEVLTNDDFAGRPDGFFLRLRTFGMRKGITFTDGPVWHEQRSFVMRHLRDVGFGKKSMELKIINECQDLIQFINENGPDINMEEFFAPSVLSVLWDLTAGRSLDRNDDKLKELLALLKRRLKAFDLSGGLLGQMPWLRFIIPEKSGFNLVTKLNEQMRNFFMEAILEHHATFTGDDSDLIYAFIQEMKIQQKEEKKDSTFTNDQLLAVCLDLFIAGSQTTNSLSGFLFYNLLCFPDIKVKILKEIDANIPKSRMPELADRVKLPYLEAFIMETRRMQPIAGVAGPRRVLHNYQMDKYLLAKDVTVLISIWSVHMDKEYWKDPEVFRPERFIGKDGLFYPNERILNFGLGKIQFDKKDFSF</sequence>
<keyword evidence="8" id="KW-0256">Endoplasmic reticulum</keyword>
<evidence type="ECO:0000256" key="10">
    <source>
        <dbReference type="ARBA" id="ARBA00023002"/>
    </source>
</evidence>
<dbReference type="GO" id="GO:0006805">
    <property type="term" value="P:xenobiotic metabolic process"/>
    <property type="evidence" value="ECO:0007669"/>
    <property type="project" value="TreeGrafter"/>
</dbReference>
<evidence type="ECO:0000256" key="2">
    <source>
        <dbReference type="ARBA" id="ARBA00003690"/>
    </source>
</evidence>
<organism evidence="15">
    <name type="scientific">Chrysoperla zastrowi sillemi</name>
    <dbReference type="NCBI Taxonomy" id="482137"/>
    <lineage>
        <taxon>Eukaryota</taxon>
        <taxon>Metazoa</taxon>
        <taxon>Ecdysozoa</taxon>
        <taxon>Arthropoda</taxon>
        <taxon>Hexapoda</taxon>
        <taxon>Insecta</taxon>
        <taxon>Pterygota</taxon>
        <taxon>Neoptera</taxon>
        <taxon>Endopterygota</taxon>
        <taxon>Neuroptera</taxon>
        <taxon>Hemerobiiformia</taxon>
        <taxon>Chrysopidae</taxon>
        <taxon>Chrysopinae</taxon>
        <taxon>Chrysoperla</taxon>
    </lineage>
</organism>
<dbReference type="Pfam" id="PF00067">
    <property type="entry name" value="p450"/>
    <property type="match status" value="1"/>
</dbReference>
<keyword evidence="14" id="KW-0732">Signal</keyword>
<dbReference type="GO" id="GO:0020037">
    <property type="term" value="F:heme binding"/>
    <property type="evidence" value="ECO:0007669"/>
    <property type="project" value="InterPro"/>
</dbReference>
<dbReference type="InterPro" id="IPR001128">
    <property type="entry name" value="Cyt_P450"/>
</dbReference>
<evidence type="ECO:0000256" key="9">
    <source>
        <dbReference type="ARBA" id="ARBA00022848"/>
    </source>
</evidence>
<evidence type="ECO:0000256" key="4">
    <source>
        <dbReference type="ARBA" id="ARBA00004406"/>
    </source>
</evidence>
<accession>A0A9E8C0P4</accession>
<keyword evidence="6" id="KW-0349">Heme</keyword>
<evidence type="ECO:0000256" key="11">
    <source>
        <dbReference type="ARBA" id="ARBA00023004"/>
    </source>
</evidence>
<dbReference type="InterPro" id="IPR036396">
    <property type="entry name" value="Cyt_P450_sf"/>
</dbReference>
<name>A0A9E8C0P4_9NEOP</name>
<evidence type="ECO:0000256" key="6">
    <source>
        <dbReference type="ARBA" id="ARBA00022617"/>
    </source>
</evidence>
<comment type="similarity">
    <text evidence="5">Belongs to the cytochrome P450 family.</text>
</comment>
<evidence type="ECO:0000256" key="8">
    <source>
        <dbReference type="ARBA" id="ARBA00022824"/>
    </source>
</evidence>
<comment type="cofactor">
    <cofactor evidence="1">
        <name>heme</name>
        <dbReference type="ChEBI" id="CHEBI:30413"/>
    </cofactor>
</comment>
<comment type="subcellular location">
    <subcellularLocation>
        <location evidence="4">Endoplasmic reticulum membrane</location>
        <topology evidence="4">Peripheral membrane protein</topology>
    </subcellularLocation>
    <subcellularLocation>
        <location evidence="3">Microsome membrane</location>
        <topology evidence="3">Peripheral membrane protein</topology>
    </subcellularLocation>
</comment>
<keyword evidence="10" id="KW-0560">Oxidoreductase</keyword>
<comment type="function">
    <text evidence="2">May be involved in the metabolism of insect hormones and in the breakdown of synthetic insecticides.</text>
</comment>
<dbReference type="FunFam" id="1.10.630.10:FF:000238">
    <property type="entry name" value="Cytochrome P450 2A6"/>
    <property type="match status" value="1"/>
</dbReference>
<evidence type="ECO:0000256" key="1">
    <source>
        <dbReference type="ARBA" id="ARBA00001971"/>
    </source>
</evidence>
<dbReference type="PANTHER" id="PTHR24300">
    <property type="entry name" value="CYTOCHROME P450 508A4-RELATED"/>
    <property type="match status" value="1"/>
</dbReference>
<protein>
    <submittedName>
        <fullName evidence="15">Cytochrome P450 CYP305W2</fullName>
    </submittedName>
</protein>
<keyword evidence="11" id="KW-0408">Iron</keyword>
<feature type="signal peptide" evidence="14">
    <location>
        <begin position="1"/>
        <end position="20"/>
    </location>
</feature>
<keyword evidence="12" id="KW-0503">Monooxygenase</keyword>
<dbReference type="GO" id="GO:0016712">
    <property type="term" value="F:oxidoreductase activity, acting on paired donors, with incorporation or reduction of molecular oxygen, reduced flavin or flavoprotein as one donor, and incorporation of one atom of oxygen"/>
    <property type="evidence" value="ECO:0007669"/>
    <property type="project" value="TreeGrafter"/>
</dbReference>
<evidence type="ECO:0000256" key="14">
    <source>
        <dbReference type="SAM" id="SignalP"/>
    </source>
</evidence>
<dbReference type="EMBL" id="ON646423">
    <property type="protein sequence ID" value="UZE89939.1"/>
    <property type="molecule type" value="mRNA"/>
</dbReference>
<evidence type="ECO:0000313" key="15">
    <source>
        <dbReference type="EMBL" id="UZE89939.1"/>
    </source>
</evidence>
<evidence type="ECO:0000256" key="3">
    <source>
        <dbReference type="ARBA" id="ARBA00004174"/>
    </source>
</evidence>
<dbReference type="GO" id="GO:0005506">
    <property type="term" value="F:iron ion binding"/>
    <property type="evidence" value="ECO:0007669"/>
    <property type="project" value="InterPro"/>
</dbReference>
<reference evidence="15" key="2">
    <citation type="submission" date="2022-05" db="EMBL/GenBank/DDBJ databases">
        <authorList>
            <person name="Pathak J."/>
            <person name="Thiruvengadam V."/>
            <person name="Gracy G.R."/>
        </authorList>
    </citation>
    <scope>NUCLEOTIDE SEQUENCE</scope>
</reference>
<evidence type="ECO:0000256" key="5">
    <source>
        <dbReference type="ARBA" id="ARBA00010617"/>
    </source>
</evidence>
<dbReference type="AlphaFoldDB" id="A0A9E8C0P4"/>
<dbReference type="GO" id="GO:0008395">
    <property type="term" value="F:steroid hydroxylase activity"/>
    <property type="evidence" value="ECO:0007669"/>
    <property type="project" value="TreeGrafter"/>
</dbReference>
<evidence type="ECO:0000256" key="13">
    <source>
        <dbReference type="ARBA" id="ARBA00023136"/>
    </source>
</evidence>